<sequence length="163" mass="17985">MPPLVTLSIPLPVSQEAKSITPEPQQCSNPTQILVSIHGSVLCNAYVSSVLLSLDEYKSKVVCEEERMRLSCKRGMQIAVYSAMFGRTQQGTLECPLHHRRAPSVDCQSLVALQVLTARCQGKKSCLVRASTRDFGEPCYSGTRKYLSVIYTCGESLYTFTEG</sequence>
<dbReference type="GO" id="GO:0030246">
    <property type="term" value="F:carbohydrate binding"/>
    <property type="evidence" value="ECO:0007669"/>
    <property type="project" value="UniProtKB-KW"/>
</dbReference>
<dbReference type="GeneTree" id="ENSGT00940000178209"/>
<evidence type="ECO:0000256" key="3">
    <source>
        <dbReference type="ARBA" id="ARBA00022737"/>
    </source>
</evidence>
<feature type="domain" description="SUEL-type lectin" evidence="4">
    <location>
        <begin position="62"/>
        <end position="154"/>
    </location>
</feature>
<dbReference type="AlphaFoldDB" id="A0A8C2ZZV1"/>
<dbReference type="PANTHER" id="PTHR46780">
    <property type="entry name" value="PROTEIN EVA-1"/>
    <property type="match status" value="1"/>
</dbReference>
<name>A0A8C2ZZV1_CYCLU</name>
<dbReference type="Ensembl" id="ENSCLMT00005036346.1">
    <property type="protein sequence ID" value="ENSCLMP00005034924.1"/>
    <property type="gene ID" value="ENSCLMG00005016681.1"/>
</dbReference>
<dbReference type="FunFam" id="2.60.120.740:FF:000003">
    <property type="entry name" value="Protein eva-1 homolog C"/>
    <property type="match status" value="1"/>
</dbReference>
<dbReference type="Pfam" id="PF02140">
    <property type="entry name" value="SUEL_Lectin"/>
    <property type="match status" value="1"/>
</dbReference>
<keyword evidence="1" id="KW-0348">Hemagglutinin</keyword>
<keyword evidence="6" id="KW-1185">Reference proteome</keyword>
<keyword evidence="2" id="KW-0430">Lectin</keyword>
<dbReference type="CDD" id="cd22829">
    <property type="entry name" value="Gal_Rha_Lectin_EVA1_EVA1C_rpt2"/>
    <property type="match status" value="1"/>
</dbReference>
<dbReference type="Gene3D" id="2.60.120.740">
    <property type="match status" value="1"/>
</dbReference>
<reference evidence="5" key="1">
    <citation type="submission" date="2025-08" db="UniProtKB">
        <authorList>
            <consortium name="Ensembl"/>
        </authorList>
    </citation>
    <scope>IDENTIFICATION</scope>
</reference>
<dbReference type="InterPro" id="IPR043159">
    <property type="entry name" value="Lectin_gal-bd_sf"/>
</dbReference>
<evidence type="ECO:0000256" key="1">
    <source>
        <dbReference type="ARBA" id="ARBA00022546"/>
    </source>
</evidence>
<evidence type="ECO:0000256" key="2">
    <source>
        <dbReference type="ARBA" id="ARBA00022734"/>
    </source>
</evidence>
<protein>
    <recommendedName>
        <fullName evidence="4">SUEL-type lectin domain-containing protein</fullName>
    </recommendedName>
</protein>
<evidence type="ECO:0000259" key="4">
    <source>
        <dbReference type="PROSITE" id="PS50228"/>
    </source>
</evidence>
<evidence type="ECO:0000313" key="5">
    <source>
        <dbReference type="Ensembl" id="ENSCLMP00005034924.1"/>
    </source>
</evidence>
<evidence type="ECO:0000313" key="6">
    <source>
        <dbReference type="Proteomes" id="UP000694565"/>
    </source>
</evidence>
<dbReference type="Proteomes" id="UP000694565">
    <property type="component" value="Unplaced"/>
</dbReference>
<accession>A0A8C2ZZV1</accession>
<keyword evidence="3" id="KW-0677">Repeat</keyword>
<reference evidence="5" key="2">
    <citation type="submission" date="2025-09" db="UniProtKB">
        <authorList>
            <consortium name="Ensembl"/>
        </authorList>
    </citation>
    <scope>IDENTIFICATION</scope>
</reference>
<organism evidence="5 6">
    <name type="scientific">Cyclopterus lumpus</name>
    <name type="common">Lumpsucker</name>
    <dbReference type="NCBI Taxonomy" id="8103"/>
    <lineage>
        <taxon>Eukaryota</taxon>
        <taxon>Metazoa</taxon>
        <taxon>Chordata</taxon>
        <taxon>Craniata</taxon>
        <taxon>Vertebrata</taxon>
        <taxon>Euteleostomi</taxon>
        <taxon>Actinopterygii</taxon>
        <taxon>Neopterygii</taxon>
        <taxon>Teleostei</taxon>
        <taxon>Neoteleostei</taxon>
        <taxon>Acanthomorphata</taxon>
        <taxon>Eupercaria</taxon>
        <taxon>Perciformes</taxon>
        <taxon>Cottioidei</taxon>
        <taxon>Cottales</taxon>
        <taxon>Cyclopteridae</taxon>
        <taxon>Cyclopterus</taxon>
    </lineage>
</organism>
<dbReference type="PROSITE" id="PS50228">
    <property type="entry name" value="SUEL_LECTIN"/>
    <property type="match status" value="1"/>
</dbReference>
<proteinExistence type="predicted"/>
<dbReference type="InterPro" id="IPR000922">
    <property type="entry name" value="Lectin_gal-bd_dom"/>
</dbReference>